<dbReference type="RefSeq" id="WP_105942462.1">
    <property type="nucleotide sequence ID" value="NZ_CP027433.1"/>
</dbReference>
<evidence type="ECO:0000313" key="3">
    <source>
        <dbReference type="Proteomes" id="UP000239814"/>
    </source>
</evidence>
<feature type="transmembrane region" description="Helical" evidence="1">
    <location>
        <begin position="6"/>
        <end position="26"/>
    </location>
</feature>
<feature type="transmembrane region" description="Helical" evidence="1">
    <location>
        <begin position="100"/>
        <end position="119"/>
    </location>
</feature>
<feature type="transmembrane region" description="Helical" evidence="1">
    <location>
        <begin position="33"/>
        <end position="53"/>
    </location>
</feature>
<gene>
    <name evidence="2" type="ORF">C6V83_11200</name>
</gene>
<dbReference type="OrthoDB" id="4381840at2"/>
<protein>
    <submittedName>
        <fullName evidence="2">Uncharacterized protein</fullName>
    </submittedName>
</protein>
<reference evidence="2 3" key="1">
    <citation type="submission" date="2018-03" db="EMBL/GenBank/DDBJ databases">
        <title>Characteristics and genome of n-alkane degrading marine bacteria Gordonia iterans isolated from crude oil contaminated in Tae-an, South Korea.</title>
        <authorList>
            <person name="Lee S.-S."/>
            <person name="Kim H."/>
        </authorList>
    </citation>
    <scope>NUCLEOTIDE SEQUENCE [LARGE SCALE GENOMIC DNA]</scope>
    <source>
        <strain evidence="2 3">Co17</strain>
    </source>
</reference>
<dbReference type="Pfam" id="PF20334">
    <property type="entry name" value="DUF6629"/>
    <property type="match status" value="1"/>
</dbReference>
<dbReference type="AlphaFoldDB" id="A0A2S0KGE5"/>
<keyword evidence="1" id="KW-0812">Transmembrane</keyword>
<evidence type="ECO:0000313" key="2">
    <source>
        <dbReference type="EMBL" id="AVM00749.1"/>
    </source>
</evidence>
<feature type="transmembrane region" description="Helical" evidence="1">
    <location>
        <begin position="131"/>
        <end position="152"/>
    </location>
</feature>
<feature type="transmembrane region" description="Helical" evidence="1">
    <location>
        <begin position="188"/>
        <end position="207"/>
    </location>
</feature>
<feature type="transmembrane region" description="Helical" evidence="1">
    <location>
        <begin position="164"/>
        <end position="182"/>
    </location>
</feature>
<keyword evidence="1" id="KW-1133">Transmembrane helix</keyword>
<accession>A0A2S0KGE5</accession>
<keyword evidence="3" id="KW-1185">Reference proteome</keyword>
<dbReference type="EMBL" id="CP027433">
    <property type="protein sequence ID" value="AVM00749.1"/>
    <property type="molecule type" value="Genomic_DNA"/>
</dbReference>
<sequence length="229" mass="24684">MCFSATASFVGAGVIGAAGVATLALVRDKHQLPFAALPLLFAIHQALEGWTWLELDGAADAHLTGPGVHMWVLFAWAILPIYVPWAVWLMEKDPRRRTWLNVPMVVGGLLAVFMLYLSVQPEIGVQVIARNLAYELGVPFSGAWLAVPYVFATCFAPMMSSYRWVIALGVGNLIAMTIAAVIKAADYSSIWCTLAAFLSLIVFGHYLSQYTGRFVGRPVGSGSPAAQPG</sequence>
<keyword evidence="1" id="KW-0472">Membrane</keyword>
<proteinExistence type="predicted"/>
<name>A0A2S0KGE5_9ACTN</name>
<dbReference type="InterPro" id="IPR046737">
    <property type="entry name" value="DUF6629"/>
</dbReference>
<feature type="transmembrane region" description="Helical" evidence="1">
    <location>
        <begin position="68"/>
        <end position="88"/>
    </location>
</feature>
<evidence type="ECO:0000256" key="1">
    <source>
        <dbReference type="SAM" id="Phobius"/>
    </source>
</evidence>
<dbReference type="KEGG" id="git:C6V83_11200"/>
<organism evidence="2 3">
    <name type="scientific">Gordonia iterans</name>
    <dbReference type="NCBI Taxonomy" id="1004901"/>
    <lineage>
        <taxon>Bacteria</taxon>
        <taxon>Bacillati</taxon>
        <taxon>Actinomycetota</taxon>
        <taxon>Actinomycetes</taxon>
        <taxon>Mycobacteriales</taxon>
        <taxon>Gordoniaceae</taxon>
        <taxon>Gordonia</taxon>
    </lineage>
</organism>
<dbReference type="Proteomes" id="UP000239814">
    <property type="component" value="Chromosome"/>
</dbReference>